<name>A0A3B1AV98_9ZZZZ</name>
<dbReference type="PROSITE" id="PS51257">
    <property type="entry name" value="PROKAR_LIPOPROTEIN"/>
    <property type="match status" value="1"/>
</dbReference>
<evidence type="ECO:0000256" key="1">
    <source>
        <dbReference type="ARBA" id="ARBA00007749"/>
    </source>
</evidence>
<dbReference type="PANTHER" id="PTHR42978">
    <property type="entry name" value="QUORUM-QUENCHING LACTONASE YTNP-RELATED-RELATED"/>
    <property type="match status" value="1"/>
</dbReference>
<dbReference type="GO" id="GO:0046872">
    <property type="term" value="F:metal ion binding"/>
    <property type="evidence" value="ECO:0007669"/>
    <property type="project" value="UniProtKB-KW"/>
</dbReference>
<evidence type="ECO:0000313" key="6">
    <source>
        <dbReference type="EMBL" id="VAX03228.1"/>
    </source>
</evidence>
<gene>
    <name evidence="6" type="ORF">MNBD_GAMMA20-440</name>
</gene>
<evidence type="ECO:0000256" key="2">
    <source>
        <dbReference type="ARBA" id="ARBA00022723"/>
    </source>
</evidence>
<accession>A0A3B1AV98</accession>
<evidence type="ECO:0000259" key="5">
    <source>
        <dbReference type="SMART" id="SM00849"/>
    </source>
</evidence>
<dbReference type="PANTHER" id="PTHR42978:SF3">
    <property type="entry name" value="BLR3078 PROTEIN"/>
    <property type="match status" value="1"/>
</dbReference>
<evidence type="ECO:0000256" key="4">
    <source>
        <dbReference type="ARBA" id="ARBA00022833"/>
    </source>
</evidence>
<feature type="domain" description="Metallo-beta-lactamase" evidence="5">
    <location>
        <begin position="65"/>
        <end position="270"/>
    </location>
</feature>
<dbReference type="EMBL" id="UOFU01000316">
    <property type="protein sequence ID" value="VAX03228.1"/>
    <property type="molecule type" value="Genomic_DNA"/>
</dbReference>
<dbReference type="AlphaFoldDB" id="A0A3B1AV98"/>
<reference evidence="6" key="1">
    <citation type="submission" date="2018-06" db="EMBL/GenBank/DDBJ databases">
        <authorList>
            <person name="Zhirakovskaya E."/>
        </authorList>
    </citation>
    <scope>NUCLEOTIDE SEQUENCE</scope>
</reference>
<keyword evidence="4" id="KW-0862">Zinc</keyword>
<organism evidence="6">
    <name type="scientific">hydrothermal vent metagenome</name>
    <dbReference type="NCBI Taxonomy" id="652676"/>
    <lineage>
        <taxon>unclassified sequences</taxon>
        <taxon>metagenomes</taxon>
        <taxon>ecological metagenomes</taxon>
    </lineage>
</organism>
<dbReference type="InterPro" id="IPR036866">
    <property type="entry name" value="RibonucZ/Hydroxyglut_hydro"/>
</dbReference>
<comment type="similarity">
    <text evidence="1">Belongs to the metallo-beta-lactamase superfamily.</text>
</comment>
<keyword evidence="3" id="KW-0378">Hydrolase</keyword>
<sequence>MTKQPILMRVVFAVTLIFILAACASKPSAPEQPLRLYAFDCGIIEVLDVSFFQPGIGEGERKTLANTCYLIIHPEGTLLWDTGLPDALVNTPEGTTLYEVFVMRVTKTLAAQLKEIDYPPEAIDFLGISHMHGDHVGNADLFPQAMLLMQKEEYDAAFGANPSKFGFDPMAYPTLRSNPVKKLDGDYDVFGDGRVIIKRTLGHTPGHQALYVKLAKTGNILLSGDLVHFTDNWVHKRAPSFNFDKERTVTTMNEVEQFLEENQATLWIQHDKEQNAGIKHSPAYYE</sequence>
<dbReference type="SUPFAM" id="SSF56281">
    <property type="entry name" value="Metallo-hydrolase/oxidoreductase"/>
    <property type="match status" value="1"/>
</dbReference>
<dbReference type="GO" id="GO:0016787">
    <property type="term" value="F:hydrolase activity"/>
    <property type="evidence" value="ECO:0007669"/>
    <property type="project" value="UniProtKB-KW"/>
</dbReference>
<keyword evidence="2" id="KW-0479">Metal-binding</keyword>
<dbReference type="InterPro" id="IPR001279">
    <property type="entry name" value="Metallo-B-lactamas"/>
</dbReference>
<dbReference type="InterPro" id="IPR051013">
    <property type="entry name" value="MBL_superfamily_lactonases"/>
</dbReference>
<dbReference type="SMART" id="SM00849">
    <property type="entry name" value="Lactamase_B"/>
    <property type="match status" value="1"/>
</dbReference>
<protein>
    <recommendedName>
        <fullName evidence="5">Metallo-beta-lactamase domain-containing protein</fullName>
    </recommendedName>
</protein>
<proteinExistence type="inferred from homology"/>
<dbReference type="Pfam" id="PF00753">
    <property type="entry name" value="Lactamase_B"/>
    <property type="match status" value="1"/>
</dbReference>
<dbReference type="CDD" id="cd07729">
    <property type="entry name" value="AHL_lactonase_MBL-fold"/>
    <property type="match status" value="1"/>
</dbReference>
<evidence type="ECO:0000256" key="3">
    <source>
        <dbReference type="ARBA" id="ARBA00022801"/>
    </source>
</evidence>
<dbReference type="Gene3D" id="3.60.15.10">
    <property type="entry name" value="Ribonuclease Z/Hydroxyacylglutathione hydrolase-like"/>
    <property type="match status" value="1"/>
</dbReference>